<evidence type="ECO:0000259" key="1">
    <source>
        <dbReference type="Pfam" id="PF03129"/>
    </source>
</evidence>
<dbReference type="Pfam" id="PF03129">
    <property type="entry name" value="HGTP_anticodon"/>
    <property type="match status" value="1"/>
</dbReference>
<dbReference type="InterPro" id="IPR036621">
    <property type="entry name" value="Anticodon-bd_dom_sf"/>
</dbReference>
<dbReference type="InterPro" id="IPR045864">
    <property type="entry name" value="aa-tRNA-synth_II/BPL/LPL"/>
</dbReference>
<evidence type="ECO:0000313" key="3">
    <source>
        <dbReference type="Proteomes" id="UP000663868"/>
    </source>
</evidence>
<evidence type="ECO:0000313" key="2">
    <source>
        <dbReference type="EMBL" id="CAF4396279.1"/>
    </source>
</evidence>
<feature type="non-terminal residue" evidence="2">
    <location>
        <position position="131"/>
    </location>
</feature>
<sequence length="131" mass="15022">VEEFTHLVIEPTFGIGRLLYVTLEHNFKIRPEDNQRKYFTLPPLIAPYKCAVLPLSVNAEFKPFVKQISDLLTQADISHKIDTSSSNIGKRYTRCDELGIPFAIAIDFDTLQQPYSIALRELESLKQVRVK</sequence>
<protein>
    <recommendedName>
        <fullName evidence="1">Anticodon-binding domain-containing protein</fullName>
    </recommendedName>
</protein>
<dbReference type="FunFam" id="3.40.50.800:FF:000004">
    <property type="entry name" value="Glycine--tRNA ligase 2"/>
    <property type="match status" value="1"/>
</dbReference>
<gene>
    <name evidence="2" type="ORF">KXQ929_LOCUS50758</name>
</gene>
<dbReference type="GO" id="GO:0005739">
    <property type="term" value="C:mitochondrion"/>
    <property type="evidence" value="ECO:0007669"/>
    <property type="project" value="TreeGrafter"/>
</dbReference>
<feature type="domain" description="Anticodon-binding" evidence="1">
    <location>
        <begin position="49"/>
        <end position="131"/>
    </location>
</feature>
<organism evidence="2 3">
    <name type="scientific">Adineta steineri</name>
    <dbReference type="NCBI Taxonomy" id="433720"/>
    <lineage>
        <taxon>Eukaryota</taxon>
        <taxon>Metazoa</taxon>
        <taxon>Spiralia</taxon>
        <taxon>Gnathifera</taxon>
        <taxon>Rotifera</taxon>
        <taxon>Eurotatoria</taxon>
        <taxon>Bdelloidea</taxon>
        <taxon>Adinetida</taxon>
        <taxon>Adinetidae</taxon>
        <taxon>Adineta</taxon>
    </lineage>
</organism>
<reference evidence="2" key="1">
    <citation type="submission" date="2021-02" db="EMBL/GenBank/DDBJ databases">
        <authorList>
            <person name="Nowell W R."/>
        </authorList>
    </citation>
    <scope>NUCLEOTIDE SEQUENCE</scope>
</reference>
<dbReference type="InterPro" id="IPR004154">
    <property type="entry name" value="Anticodon-bd"/>
</dbReference>
<dbReference type="Gene3D" id="3.40.50.800">
    <property type="entry name" value="Anticodon-binding domain"/>
    <property type="match status" value="1"/>
</dbReference>
<dbReference type="InterPro" id="IPR027031">
    <property type="entry name" value="Gly-tRNA_synthase/POLG2"/>
</dbReference>
<dbReference type="AlphaFoldDB" id="A0A820NYM2"/>
<dbReference type="PRINTS" id="PR01043">
    <property type="entry name" value="TRNASYNTHGLY"/>
</dbReference>
<dbReference type="Gene3D" id="3.30.930.10">
    <property type="entry name" value="Bira Bifunctional Protein, Domain 2"/>
    <property type="match status" value="1"/>
</dbReference>
<dbReference type="PANTHER" id="PTHR10745">
    <property type="entry name" value="GLYCYL-TRNA SYNTHETASE/DNA POLYMERASE SUBUNIT GAMMA-2"/>
    <property type="match status" value="1"/>
</dbReference>
<name>A0A820NYM2_9BILA</name>
<dbReference type="SUPFAM" id="SSF52954">
    <property type="entry name" value="Class II aaRS ABD-related"/>
    <property type="match status" value="1"/>
</dbReference>
<dbReference type="Proteomes" id="UP000663868">
    <property type="component" value="Unassembled WGS sequence"/>
</dbReference>
<proteinExistence type="predicted"/>
<dbReference type="EMBL" id="CAJOBB010023869">
    <property type="protein sequence ID" value="CAF4396279.1"/>
    <property type="molecule type" value="Genomic_DNA"/>
</dbReference>
<feature type="non-terminal residue" evidence="2">
    <location>
        <position position="1"/>
    </location>
</feature>
<dbReference type="GO" id="GO:0004820">
    <property type="term" value="F:glycine-tRNA ligase activity"/>
    <property type="evidence" value="ECO:0007669"/>
    <property type="project" value="TreeGrafter"/>
</dbReference>
<dbReference type="PANTHER" id="PTHR10745:SF0">
    <property type="entry name" value="GLYCINE--TRNA LIGASE"/>
    <property type="match status" value="1"/>
</dbReference>
<dbReference type="GO" id="GO:0070150">
    <property type="term" value="P:mitochondrial glycyl-tRNA aminoacylation"/>
    <property type="evidence" value="ECO:0007669"/>
    <property type="project" value="TreeGrafter"/>
</dbReference>
<comment type="caution">
    <text evidence="2">The sequence shown here is derived from an EMBL/GenBank/DDBJ whole genome shotgun (WGS) entry which is preliminary data.</text>
</comment>
<accession>A0A820NYM2</accession>